<evidence type="ECO:0000313" key="4">
    <source>
        <dbReference type="EMBL" id="CAJ1969916.1"/>
    </source>
</evidence>
<evidence type="ECO:0000259" key="2">
    <source>
        <dbReference type="PROSITE" id="PS50280"/>
    </source>
</evidence>
<dbReference type="Gene3D" id="2.60.120.650">
    <property type="entry name" value="Cupin"/>
    <property type="match status" value="1"/>
</dbReference>
<dbReference type="SMART" id="SM00558">
    <property type="entry name" value="JmjC"/>
    <property type="match status" value="1"/>
</dbReference>
<protein>
    <recommendedName>
        <fullName evidence="6">JmjC domain-containing protein</fullName>
    </recommendedName>
</protein>
<organism evidence="4 5">
    <name type="scientific">Cylindrotheca closterium</name>
    <dbReference type="NCBI Taxonomy" id="2856"/>
    <lineage>
        <taxon>Eukaryota</taxon>
        <taxon>Sar</taxon>
        <taxon>Stramenopiles</taxon>
        <taxon>Ochrophyta</taxon>
        <taxon>Bacillariophyta</taxon>
        <taxon>Bacillariophyceae</taxon>
        <taxon>Bacillariophycidae</taxon>
        <taxon>Bacillariales</taxon>
        <taxon>Bacillariaceae</taxon>
        <taxon>Cylindrotheca</taxon>
    </lineage>
</organism>
<dbReference type="Proteomes" id="UP001295423">
    <property type="component" value="Unassembled WGS sequence"/>
</dbReference>
<feature type="compositionally biased region" description="Acidic residues" evidence="1">
    <location>
        <begin position="341"/>
        <end position="350"/>
    </location>
</feature>
<dbReference type="SUPFAM" id="SSF82199">
    <property type="entry name" value="SET domain"/>
    <property type="match status" value="1"/>
</dbReference>
<dbReference type="InterPro" id="IPR041667">
    <property type="entry name" value="Cupin_8"/>
</dbReference>
<dbReference type="EMBL" id="CAKOGP040002436">
    <property type="protein sequence ID" value="CAJ1969916.1"/>
    <property type="molecule type" value="Genomic_DNA"/>
</dbReference>
<feature type="region of interest" description="Disordered" evidence="1">
    <location>
        <begin position="469"/>
        <end position="537"/>
    </location>
</feature>
<feature type="compositionally biased region" description="Acidic residues" evidence="1">
    <location>
        <begin position="528"/>
        <end position="537"/>
    </location>
</feature>
<dbReference type="PANTHER" id="PTHR12461">
    <property type="entry name" value="HYPOXIA-INDUCIBLE FACTOR 1 ALPHA INHIBITOR-RELATED"/>
    <property type="match status" value="1"/>
</dbReference>
<sequence>MPPLQPLIRRQDSDTRGRHLAAAVQISKGELVFCERPMISLQSTGNVFSGALTCHYCGTFIGTPEQALTIATDPMQLPKIATSEDQQEIGDHSIVPCQDKCGAVYCSTECQMDDFEFGGHKELCTGLIEEENHPLVAFKRHAIESNEIFLLIAQWIARIHNQKVPYHDDENQNTHPYTDFMMTPWWDVVSIKSPFEKSASSDTEIEELVESCKRLCKESHAFLQQAWSEHKDSKWLTPLGMARLIGSLEQNCVGVRRKHALRMNILEDEDFRQRHHEQLLICLESAGMTGDGCGDECCDDDEEEGEEAVEAEEDEQPENDEEPTSKPASAEISNEEAREGVEEDGEEDVEYSVEELAEFFSNFPSPLKTGADDEWDDIITPMDGTAHYSTLTKMNHDCTPNIVVLYKTRGWGRNHPLVAYCVALKDIAPGEELTISYIKTDQSYNERQSALSNYGFLCECNKCKDELKNPKASESDEKNALEQEEENLFGSDSESENPEAKNDDVNDLFGSDDEDDKDENDGNAREAEGEDAENDVDGETKLQNALERFEEDFNKSTTASIPLKYFAPASTHVIKICSSVLNEMAIYDKSNTDDSILRIREYLSKCLAAVRGRHFVHCLRMGTNLESFLYQELQSKGSWPAMWYRHAYWFACISAAIGYAHECSFLIAMQYLDKAMIMGQERQSPILEGLISYVEHFAHQMAAAPCPPCTEATVINIQEHEERLRSVGLSNPIQFPATVARTKNFGDFVESLGSQSKPVVIRRFANDWEAVSKWRDLRDLARDHGHRLVPIEVGSMDTGMKEELVSFRTFVTSYLAPSTQSVCTSLKQATDPTSSIAYLAQHPLLDQIPSLYQDVPHQPYGLKPTNVNVWMGTGGTRTPLHFDSYDNVFCQLVGAKYVRLYDKSETSNLYVSKESKYGLQGNMSAVNCEMEDFEKHPKAKKAKYTEVLLLPGDAIFIPARCWHYVRSLSTSISVNYWF</sequence>
<feature type="region of interest" description="Disordered" evidence="1">
    <location>
        <begin position="291"/>
        <end position="350"/>
    </location>
</feature>
<feature type="compositionally biased region" description="Acidic residues" evidence="1">
    <location>
        <begin position="293"/>
        <end position="322"/>
    </location>
</feature>
<dbReference type="Gene3D" id="2.170.270.10">
    <property type="entry name" value="SET domain"/>
    <property type="match status" value="1"/>
</dbReference>
<dbReference type="PROSITE" id="PS51184">
    <property type="entry name" value="JMJC"/>
    <property type="match status" value="1"/>
</dbReference>
<evidence type="ECO:0000313" key="5">
    <source>
        <dbReference type="Proteomes" id="UP001295423"/>
    </source>
</evidence>
<comment type="caution">
    <text evidence="4">The sequence shown here is derived from an EMBL/GenBank/DDBJ whole genome shotgun (WGS) entry which is preliminary data.</text>
</comment>
<dbReference type="AlphaFoldDB" id="A0AAD2GCS4"/>
<feature type="compositionally biased region" description="Basic and acidic residues" evidence="1">
    <location>
        <begin position="469"/>
        <end position="481"/>
    </location>
</feature>
<evidence type="ECO:0008006" key="6">
    <source>
        <dbReference type="Google" id="ProtNLM"/>
    </source>
</evidence>
<dbReference type="InterPro" id="IPR003347">
    <property type="entry name" value="JmjC_dom"/>
</dbReference>
<feature type="domain" description="JmjC" evidence="3">
    <location>
        <begin position="831"/>
        <end position="978"/>
    </location>
</feature>
<dbReference type="InterPro" id="IPR001214">
    <property type="entry name" value="SET_dom"/>
</dbReference>
<dbReference type="PROSITE" id="PS50280">
    <property type="entry name" value="SET"/>
    <property type="match status" value="1"/>
</dbReference>
<proteinExistence type="predicted"/>
<evidence type="ECO:0000259" key="3">
    <source>
        <dbReference type="PROSITE" id="PS51184"/>
    </source>
</evidence>
<accession>A0AAD2GCS4</accession>
<dbReference type="InterPro" id="IPR046341">
    <property type="entry name" value="SET_dom_sf"/>
</dbReference>
<dbReference type="SUPFAM" id="SSF51197">
    <property type="entry name" value="Clavaminate synthase-like"/>
    <property type="match status" value="1"/>
</dbReference>
<dbReference type="PANTHER" id="PTHR12461:SF21">
    <property type="entry name" value="JMJC DOMAIN-CONTAINING PROTEIN F"/>
    <property type="match status" value="1"/>
</dbReference>
<evidence type="ECO:0000256" key="1">
    <source>
        <dbReference type="SAM" id="MobiDB-lite"/>
    </source>
</evidence>
<dbReference type="Pfam" id="PF00856">
    <property type="entry name" value="SET"/>
    <property type="match status" value="1"/>
</dbReference>
<name>A0AAD2GCS4_9STRA</name>
<feature type="domain" description="SET" evidence="2">
    <location>
        <begin position="5"/>
        <end position="438"/>
    </location>
</feature>
<dbReference type="CDD" id="cd20071">
    <property type="entry name" value="SET_SMYD"/>
    <property type="match status" value="1"/>
</dbReference>
<dbReference type="Pfam" id="PF13621">
    <property type="entry name" value="Cupin_8"/>
    <property type="match status" value="1"/>
</dbReference>
<feature type="compositionally biased region" description="Acidic residues" evidence="1">
    <location>
        <begin position="482"/>
        <end position="497"/>
    </location>
</feature>
<feature type="compositionally biased region" description="Acidic residues" evidence="1">
    <location>
        <begin position="510"/>
        <end position="519"/>
    </location>
</feature>
<keyword evidence="5" id="KW-1185">Reference proteome</keyword>
<gene>
    <name evidence="4" type="ORF">CYCCA115_LOCUS23945</name>
</gene>
<reference evidence="4" key="1">
    <citation type="submission" date="2023-08" db="EMBL/GenBank/DDBJ databases">
        <authorList>
            <person name="Audoor S."/>
            <person name="Bilcke G."/>
        </authorList>
    </citation>
    <scope>NUCLEOTIDE SEQUENCE</scope>
</reference>